<organism evidence="1 2">
    <name type="scientific">Lentithecium fluviatile CBS 122367</name>
    <dbReference type="NCBI Taxonomy" id="1168545"/>
    <lineage>
        <taxon>Eukaryota</taxon>
        <taxon>Fungi</taxon>
        <taxon>Dikarya</taxon>
        <taxon>Ascomycota</taxon>
        <taxon>Pezizomycotina</taxon>
        <taxon>Dothideomycetes</taxon>
        <taxon>Pleosporomycetidae</taxon>
        <taxon>Pleosporales</taxon>
        <taxon>Massarineae</taxon>
        <taxon>Lentitheciaceae</taxon>
        <taxon>Lentithecium</taxon>
    </lineage>
</organism>
<protein>
    <submittedName>
        <fullName evidence="1">Uncharacterized protein</fullName>
    </submittedName>
</protein>
<reference evidence="1" key="1">
    <citation type="journal article" date="2020" name="Stud. Mycol.">
        <title>101 Dothideomycetes genomes: a test case for predicting lifestyles and emergence of pathogens.</title>
        <authorList>
            <person name="Haridas S."/>
            <person name="Albert R."/>
            <person name="Binder M."/>
            <person name="Bloem J."/>
            <person name="Labutti K."/>
            <person name="Salamov A."/>
            <person name="Andreopoulos B."/>
            <person name="Baker S."/>
            <person name="Barry K."/>
            <person name="Bills G."/>
            <person name="Bluhm B."/>
            <person name="Cannon C."/>
            <person name="Castanera R."/>
            <person name="Culley D."/>
            <person name="Daum C."/>
            <person name="Ezra D."/>
            <person name="Gonzalez J."/>
            <person name="Henrissat B."/>
            <person name="Kuo A."/>
            <person name="Liang C."/>
            <person name="Lipzen A."/>
            <person name="Lutzoni F."/>
            <person name="Magnuson J."/>
            <person name="Mondo S."/>
            <person name="Nolan M."/>
            <person name="Ohm R."/>
            <person name="Pangilinan J."/>
            <person name="Park H.-J."/>
            <person name="Ramirez L."/>
            <person name="Alfaro M."/>
            <person name="Sun H."/>
            <person name="Tritt A."/>
            <person name="Yoshinaga Y."/>
            <person name="Zwiers L.-H."/>
            <person name="Turgeon B."/>
            <person name="Goodwin S."/>
            <person name="Spatafora J."/>
            <person name="Crous P."/>
            <person name="Grigoriev I."/>
        </authorList>
    </citation>
    <scope>NUCLEOTIDE SEQUENCE</scope>
    <source>
        <strain evidence="1">CBS 122367</strain>
    </source>
</reference>
<gene>
    <name evidence="1" type="ORF">K458DRAFT_387595</name>
</gene>
<name>A0A6G1J617_9PLEO</name>
<dbReference type="AlphaFoldDB" id="A0A6G1J617"/>
<evidence type="ECO:0000313" key="1">
    <source>
        <dbReference type="EMBL" id="KAF2685633.1"/>
    </source>
</evidence>
<accession>A0A6G1J617</accession>
<dbReference type="Proteomes" id="UP000799291">
    <property type="component" value="Unassembled WGS sequence"/>
</dbReference>
<proteinExistence type="predicted"/>
<dbReference type="EMBL" id="MU005578">
    <property type="protein sequence ID" value="KAF2685633.1"/>
    <property type="molecule type" value="Genomic_DNA"/>
</dbReference>
<keyword evidence="2" id="KW-1185">Reference proteome</keyword>
<evidence type="ECO:0000313" key="2">
    <source>
        <dbReference type="Proteomes" id="UP000799291"/>
    </source>
</evidence>
<sequence>MTETPFVTQKQANCIYHNEPCDRTSTLTSETQKASQLAAAANSRLTYFSKAPVLEVHHYVGDENIELNKTVILYEHNDLYCIVCEGRQDVKDLSLACMKGSWIPKSKVGGYFVVEWEAGPSSEAGSQKVHSLAIQQLREDIIDIIKADKMKIEAGLITTEQFMFVLTVWLHQITSNASREAVFNKRDEKLEAEQLAEEFTDYGRFVEGKNKGGGVVDAARRLCLKSERSRGKGEKNIRRDMLRETGPNVAYLLSAFGIEIVWF</sequence>